<dbReference type="Proteomes" id="UP000002700">
    <property type="component" value="Chromosome II"/>
</dbReference>
<sequence>MQNRPGATGRRQPTGALPSTRNRTSTPRRASAVAQPAVRAGCRPRPTAGGRRRAFHRLATEDRQTTARIDRPRSRSAATAVPTGHRNPSPATDSRHRSPGLRRRTALVGGGACAGGLLGIQPPPAFAPKPHASHPRLQKRTFAQHTRIARTVAQEERGQHRARERDRAGKHERGHERAAALDDESGDGGPDDARQASHAVQAAADRADAPRRDDVLNDRPVDRARRVKEKERYRHQRDRALRRAHRARDRDADPRAEQAPDEHDPARQHRVAGELVDSVRDHAAARETDRADEPRHDRRDAHLADVQVMRLHEIARKPAQEEEQHVVVAEERDARRQYARLLQVIAQRRHVGGLGGMGGIDGAAAAGARARRRRSARRRGGGARAAGRHRRRLRRGPVRRRRDPHEHPREADRAYDPERRPPAELRGEHPDDRPGERAAERRAGAQQPHRRGRRFARQPVVDHLVRGRAERPLGHAEQQAHDQQADEADRDRRHPAEDRPEAHGDHIDALRPEPVRRETADEVEQRIADEERAEDDAHLRGVDPEIPLHHRRDDRQRDAVEIIDAVHDEQQEYRDPPHRSLMHACLLHADVSGVHVLGRRRSRTRRGSNVIRLARRIAGGAAAGPRVIARSRFAALSASRAAPASARLPSRADPPRPDRRARKHGRTLARRRRVQAPANAGILVGRPARSSVEQRPQQRVGAARAHRLQVRADARRQRLGPSRRIARRDQPERRAHRIGRARRAVQTCRQRLRARILEHERPAALVARDFHVMQPHRERALEKRPLDARRRALGQRRQPAQRHLLRAVRRDLRGAVRERRVAKTLDQRRAIRTHVVAGRHVERREQLARHHAARERVDQRIGHRVGHRAPPTQLAGIGDRRVRAVQQAQLHLLVRPHVGRDERARVLPARPRAREAVLEHPLRERLADDRRLVAHADTRLHPVERFGRCGGHDPVDHRVRKRDVAPNPPRERAVGLLRVLREQRAQRVAVRRHVVATENR</sequence>
<feature type="compositionally biased region" description="Basic residues" evidence="1">
    <location>
        <begin position="233"/>
        <end position="247"/>
    </location>
</feature>
<dbReference type="EnsemblBacteria" id="ABA53619">
    <property type="protein sequence ID" value="ABA53619"/>
    <property type="gene ID" value="BURPS1710b_A0507"/>
</dbReference>
<name>Q3JL88_BURP1</name>
<feature type="compositionally biased region" description="Basic residues" evidence="1">
    <location>
        <begin position="369"/>
        <end position="402"/>
    </location>
</feature>
<gene>
    <name evidence="2" type="ordered locus">BURPS1710b_A0507</name>
</gene>
<feature type="compositionally biased region" description="Basic residues" evidence="1">
    <location>
        <begin position="659"/>
        <end position="674"/>
    </location>
</feature>
<feature type="compositionally biased region" description="Basic and acidic residues" evidence="1">
    <location>
        <begin position="463"/>
        <end position="523"/>
    </location>
</feature>
<organism evidence="2 3">
    <name type="scientific">Burkholderia pseudomallei (strain 1710b)</name>
    <dbReference type="NCBI Taxonomy" id="320372"/>
    <lineage>
        <taxon>Bacteria</taxon>
        <taxon>Pseudomonadati</taxon>
        <taxon>Pseudomonadota</taxon>
        <taxon>Betaproteobacteria</taxon>
        <taxon>Burkholderiales</taxon>
        <taxon>Burkholderiaceae</taxon>
        <taxon>Burkholderia</taxon>
        <taxon>pseudomallei group</taxon>
    </lineage>
</organism>
<feature type="region of interest" description="Disordered" evidence="1">
    <location>
        <begin position="151"/>
        <end position="273"/>
    </location>
</feature>
<feature type="region of interest" description="Disordered" evidence="1">
    <location>
        <begin position="1"/>
        <end position="136"/>
    </location>
</feature>
<evidence type="ECO:0000313" key="2">
    <source>
        <dbReference type="EMBL" id="ABA53619.1"/>
    </source>
</evidence>
<feature type="region of interest" description="Disordered" evidence="1">
    <location>
        <begin position="365"/>
        <end position="523"/>
    </location>
</feature>
<feature type="compositionally biased region" description="Basic and acidic residues" evidence="1">
    <location>
        <begin position="153"/>
        <end position="180"/>
    </location>
</feature>
<feature type="compositionally biased region" description="Basic and acidic residues" evidence="1">
    <location>
        <begin position="58"/>
        <end position="73"/>
    </location>
</feature>
<dbReference type="AlphaFoldDB" id="Q3JL88"/>
<feature type="compositionally biased region" description="Low complexity" evidence="1">
    <location>
        <begin position="638"/>
        <end position="651"/>
    </location>
</feature>
<feature type="compositionally biased region" description="Basic and acidic residues" evidence="1">
    <location>
        <begin position="205"/>
        <end position="232"/>
    </location>
</feature>
<feature type="compositionally biased region" description="Basic and acidic residues" evidence="1">
    <location>
        <begin position="248"/>
        <end position="267"/>
    </location>
</feature>
<feature type="region of interest" description="Disordered" evidence="1">
    <location>
        <begin position="715"/>
        <end position="736"/>
    </location>
</feature>
<feature type="compositionally biased region" description="Low complexity" evidence="1">
    <location>
        <begin position="18"/>
        <end position="32"/>
    </location>
</feature>
<proteinExistence type="predicted"/>
<feature type="compositionally biased region" description="Basic and acidic residues" evidence="1">
    <location>
        <begin position="403"/>
        <end position="443"/>
    </location>
</feature>
<feature type="compositionally biased region" description="Low complexity" evidence="1">
    <location>
        <begin position="39"/>
        <end position="49"/>
    </location>
</feature>
<protein>
    <submittedName>
        <fullName evidence="2">RNA binding protein, putative</fullName>
    </submittedName>
</protein>
<dbReference type="EMBL" id="CP000125">
    <property type="protein sequence ID" value="ABA53619.1"/>
    <property type="molecule type" value="Genomic_DNA"/>
</dbReference>
<evidence type="ECO:0000313" key="3">
    <source>
        <dbReference type="Proteomes" id="UP000002700"/>
    </source>
</evidence>
<feature type="compositionally biased region" description="Gly residues" evidence="1">
    <location>
        <begin position="108"/>
        <end position="118"/>
    </location>
</feature>
<evidence type="ECO:0000256" key="1">
    <source>
        <dbReference type="SAM" id="MobiDB-lite"/>
    </source>
</evidence>
<dbReference type="HOGENOM" id="CLU_299711_0_0_4"/>
<accession>Q3JL88</accession>
<reference evidence="2 3" key="1">
    <citation type="submission" date="2005-09" db="EMBL/GenBank/DDBJ databases">
        <authorList>
            <person name="Woods D.E."/>
            <person name="Nierman W.C."/>
        </authorList>
    </citation>
    <scope>NUCLEOTIDE SEQUENCE [LARGE SCALE GENOMIC DNA]</scope>
    <source>
        <strain evidence="2 3">1710b</strain>
    </source>
</reference>
<feature type="compositionally biased region" description="Acidic residues" evidence="1">
    <location>
        <begin position="181"/>
        <end position="190"/>
    </location>
</feature>
<dbReference type="KEGG" id="bpm:BURPS1710b_A0507"/>
<feature type="region of interest" description="Disordered" evidence="1">
    <location>
        <begin position="638"/>
        <end position="681"/>
    </location>
</feature>